<dbReference type="Pfam" id="PF17921">
    <property type="entry name" value="Integrase_H2C2"/>
    <property type="match status" value="1"/>
</dbReference>
<sequence>MEIRKKLEDHEGGVKRFSYKNGLLYYKNYVYVPGVPELIEEILAHFHNSKEEGHSGWLHTYVRIKHFFYLEGFKNEMKKLVAECAIYQKVKYDQRRPMGLLQPSSIPEKIWEDLTLDFVEGLPSSGGYESILVVVDRLSKGAHFIPLRHHFTASSVAKAFLDNVVLHGIPRSIMSDRGKLFMSSFLQELFTLQGSKLKGKFLLPYTH</sequence>
<dbReference type="AlphaFoldDB" id="A0AAD5I7R0"/>
<dbReference type="InterPro" id="IPR041588">
    <property type="entry name" value="Integrase_H2C2"/>
</dbReference>
<evidence type="ECO:0000313" key="3">
    <source>
        <dbReference type="Proteomes" id="UP001064489"/>
    </source>
</evidence>
<dbReference type="GO" id="GO:0003676">
    <property type="term" value="F:nucleic acid binding"/>
    <property type="evidence" value="ECO:0007669"/>
    <property type="project" value="InterPro"/>
</dbReference>
<organism evidence="2 3">
    <name type="scientific">Acer negundo</name>
    <name type="common">Box elder</name>
    <dbReference type="NCBI Taxonomy" id="4023"/>
    <lineage>
        <taxon>Eukaryota</taxon>
        <taxon>Viridiplantae</taxon>
        <taxon>Streptophyta</taxon>
        <taxon>Embryophyta</taxon>
        <taxon>Tracheophyta</taxon>
        <taxon>Spermatophyta</taxon>
        <taxon>Magnoliopsida</taxon>
        <taxon>eudicotyledons</taxon>
        <taxon>Gunneridae</taxon>
        <taxon>Pentapetalae</taxon>
        <taxon>rosids</taxon>
        <taxon>malvids</taxon>
        <taxon>Sapindales</taxon>
        <taxon>Sapindaceae</taxon>
        <taxon>Hippocastanoideae</taxon>
        <taxon>Acereae</taxon>
        <taxon>Acer</taxon>
    </lineage>
</organism>
<proteinExistence type="predicted"/>
<evidence type="ECO:0000259" key="1">
    <source>
        <dbReference type="PROSITE" id="PS50994"/>
    </source>
</evidence>
<dbReference type="GO" id="GO:0015074">
    <property type="term" value="P:DNA integration"/>
    <property type="evidence" value="ECO:0007669"/>
    <property type="project" value="InterPro"/>
</dbReference>
<name>A0AAD5I7R0_ACENE</name>
<dbReference type="InterPro" id="IPR001584">
    <property type="entry name" value="Integrase_cat-core"/>
</dbReference>
<dbReference type="Gene3D" id="3.30.420.10">
    <property type="entry name" value="Ribonuclease H-like superfamily/Ribonuclease H"/>
    <property type="match status" value="1"/>
</dbReference>
<dbReference type="InterPro" id="IPR012337">
    <property type="entry name" value="RNaseH-like_sf"/>
</dbReference>
<gene>
    <name evidence="2" type="ORF">LWI28_021673</name>
</gene>
<dbReference type="PANTHER" id="PTHR37984">
    <property type="entry name" value="PROTEIN CBG26694"/>
    <property type="match status" value="1"/>
</dbReference>
<dbReference type="Gene3D" id="1.10.340.70">
    <property type="match status" value="1"/>
</dbReference>
<dbReference type="SUPFAM" id="SSF53098">
    <property type="entry name" value="Ribonuclease H-like"/>
    <property type="match status" value="1"/>
</dbReference>
<dbReference type="InterPro" id="IPR036397">
    <property type="entry name" value="RNaseH_sf"/>
</dbReference>
<reference evidence="2" key="1">
    <citation type="journal article" date="2022" name="Plant J.">
        <title>Strategies of tolerance reflected in two North American maple genomes.</title>
        <authorList>
            <person name="McEvoy S.L."/>
            <person name="Sezen U.U."/>
            <person name="Trouern-Trend A."/>
            <person name="McMahon S.M."/>
            <person name="Schaberg P.G."/>
            <person name="Yang J."/>
            <person name="Wegrzyn J.L."/>
            <person name="Swenson N.G."/>
        </authorList>
    </citation>
    <scope>NUCLEOTIDE SEQUENCE</scope>
    <source>
        <strain evidence="2">91603</strain>
    </source>
</reference>
<evidence type="ECO:0000313" key="2">
    <source>
        <dbReference type="EMBL" id="KAI9154153.1"/>
    </source>
</evidence>
<dbReference type="EMBL" id="JAJSOW010000108">
    <property type="protein sequence ID" value="KAI9154153.1"/>
    <property type="molecule type" value="Genomic_DNA"/>
</dbReference>
<reference evidence="2" key="2">
    <citation type="submission" date="2023-02" db="EMBL/GenBank/DDBJ databases">
        <authorList>
            <person name="Swenson N.G."/>
            <person name="Wegrzyn J.L."/>
            <person name="Mcevoy S.L."/>
        </authorList>
    </citation>
    <scope>NUCLEOTIDE SEQUENCE</scope>
    <source>
        <strain evidence="2">91603</strain>
        <tissue evidence="2">Leaf</tissue>
    </source>
</reference>
<comment type="caution">
    <text evidence="2">The sequence shown here is derived from an EMBL/GenBank/DDBJ whole genome shotgun (WGS) entry which is preliminary data.</text>
</comment>
<keyword evidence="3" id="KW-1185">Reference proteome</keyword>
<dbReference type="PANTHER" id="PTHR37984:SF15">
    <property type="entry name" value="INTEGRASE CATALYTIC DOMAIN-CONTAINING PROTEIN"/>
    <property type="match status" value="1"/>
</dbReference>
<dbReference type="Proteomes" id="UP001064489">
    <property type="component" value="Chromosome 11"/>
</dbReference>
<protein>
    <recommendedName>
        <fullName evidence="1">Integrase catalytic domain-containing protein</fullName>
    </recommendedName>
</protein>
<feature type="domain" description="Integrase catalytic" evidence="1">
    <location>
        <begin position="103"/>
        <end position="207"/>
    </location>
</feature>
<accession>A0AAD5I7R0</accession>
<dbReference type="InterPro" id="IPR050951">
    <property type="entry name" value="Retrovirus_Pol_polyprotein"/>
</dbReference>
<dbReference type="PROSITE" id="PS50994">
    <property type="entry name" value="INTEGRASE"/>
    <property type="match status" value="1"/>
</dbReference>